<feature type="transmembrane region" description="Helical" evidence="1">
    <location>
        <begin position="7"/>
        <end position="24"/>
    </location>
</feature>
<evidence type="ECO:0000313" key="3">
    <source>
        <dbReference type="EMBL" id="QTE03231.1"/>
    </source>
</evidence>
<organism evidence="3 4">
    <name type="scientific">Streptomyces cyanogenus</name>
    <dbReference type="NCBI Taxonomy" id="80860"/>
    <lineage>
        <taxon>Bacteria</taxon>
        <taxon>Bacillati</taxon>
        <taxon>Actinomycetota</taxon>
        <taxon>Actinomycetes</taxon>
        <taxon>Kitasatosporales</taxon>
        <taxon>Streptomycetaceae</taxon>
        <taxon>Streptomyces</taxon>
    </lineage>
</organism>
<keyword evidence="1" id="KW-1133">Transmembrane helix</keyword>
<keyword evidence="1" id="KW-0472">Membrane</keyword>
<reference evidence="3 4" key="1">
    <citation type="submission" date="2021-03" db="EMBL/GenBank/DDBJ databases">
        <title>Complete genome sequence of Streptomyces cyanogenus S136, producer of anticancer angucycline landomycin A.</title>
        <authorList>
            <person name="Hrab P."/>
            <person name="Ruckert C."/>
            <person name="Busche T."/>
            <person name="Ostash I."/>
            <person name="Kalinowski J."/>
            <person name="Fedorenko V."/>
            <person name="Yushchuk O."/>
            <person name="Ostash B."/>
        </authorList>
    </citation>
    <scope>NUCLEOTIDE SEQUENCE [LARGE SCALE GENOMIC DNA]</scope>
    <source>
        <strain evidence="3 4">S136</strain>
    </source>
</reference>
<dbReference type="EMBL" id="CP071839">
    <property type="protein sequence ID" value="QTE03231.1"/>
    <property type="molecule type" value="Genomic_DNA"/>
</dbReference>
<proteinExistence type="predicted"/>
<dbReference type="Proteomes" id="UP000663908">
    <property type="component" value="Chromosome"/>
</dbReference>
<evidence type="ECO:0000256" key="1">
    <source>
        <dbReference type="SAM" id="Phobius"/>
    </source>
</evidence>
<dbReference type="EMBL" id="CP071839">
    <property type="protein sequence ID" value="QTD95759.1"/>
    <property type="molecule type" value="Genomic_DNA"/>
</dbReference>
<evidence type="ECO:0000313" key="4">
    <source>
        <dbReference type="Proteomes" id="UP000663908"/>
    </source>
</evidence>
<keyword evidence="4" id="KW-1185">Reference proteome</keyword>
<dbReference type="RefSeq" id="WP_208029866.1">
    <property type="nucleotide sequence ID" value="NZ_CP071839.1"/>
</dbReference>
<keyword evidence="1" id="KW-0812">Transmembrane</keyword>
<gene>
    <name evidence="2" type="ORF">S1361_00300</name>
    <name evidence="3" type="ORF">S1361_38200</name>
</gene>
<evidence type="ECO:0000313" key="2">
    <source>
        <dbReference type="EMBL" id="QTD95759.1"/>
    </source>
</evidence>
<accession>A0ABX7U6F7</accession>
<protein>
    <submittedName>
        <fullName evidence="3">Uncharacterized protein</fullName>
    </submittedName>
</protein>
<sequence length="51" mass="5991">MSALEVYLRLYVVIVIIVVTAPVRDWGVEWQMWAAIGLTACLHVRYLRLRF</sequence>
<name>A0ABX7U6F7_STRCY</name>
<feature type="transmembrane region" description="Helical" evidence="1">
    <location>
        <begin position="30"/>
        <end position="47"/>
    </location>
</feature>